<dbReference type="AlphaFoldDB" id="A0A0R1LXB9"/>
<sequence length="51" mass="5907">MTPHEIVMVRSTTRLAQSDGPIMSNNLSTLFAHYTLSLTRDWFKSLKVFTY</sequence>
<proteinExistence type="predicted"/>
<keyword evidence="2" id="KW-1185">Reference proteome</keyword>
<comment type="caution">
    <text evidence="1">The sequence shown here is derived from an EMBL/GenBank/DDBJ whole genome shotgun (WGS) entry which is preliminary data.</text>
</comment>
<evidence type="ECO:0000313" key="2">
    <source>
        <dbReference type="Proteomes" id="UP000051160"/>
    </source>
</evidence>
<protein>
    <submittedName>
        <fullName evidence="1">Uncharacterized protein</fullName>
    </submittedName>
</protein>
<organism evidence="1 2">
    <name type="scientific">Secundilactobacillus odoratitofui DSM 19909 = JCM 15043</name>
    <dbReference type="NCBI Taxonomy" id="1423776"/>
    <lineage>
        <taxon>Bacteria</taxon>
        <taxon>Bacillati</taxon>
        <taxon>Bacillota</taxon>
        <taxon>Bacilli</taxon>
        <taxon>Lactobacillales</taxon>
        <taxon>Lactobacillaceae</taxon>
        <taxon>Secundilactobacillus</taxon>
    </lineage>
</organism>
<accession>A0A0R1LXB9</accession>
<dbReference type="EMBL" id="AZEE01000028">
    <property type="protein sequence ID" value="KRK98275.1"/>
    <property type="molecule type" value="Genomic_DNA"/>
</dbReference>
<dbReference type="STRING" id="1423776.FD04_GL001256"/>
<dbReference type="Proteomes" id="UP000051160">
    <property type="component" value="Unassembled WGS sequence"/>
</dbReference>
<name>A0A0R1LXB9_9LACO</name>
<evidence type="ECO:0000313" key="1">
    <source>
        <dbReference type="EMBL" id="KRK98275.1"/>
    </source>
</evidence>
<reference evidence="1 2" key="1">
    <citation type="journal article" date="2015" name="Genome Announc.">
        <title>Expanding the biotechnology potential of lactobacilli through comparative genomics of 213 strains and associated genera.</title>
        <authorList>
            <person name="Sun Z."/>
            <person name="Harris H.M."/>
            <person name="McCann A."/>
            <person name="Guo C."/>
            <person name="Argimon S."/>
            <person name="Zhang W."/>
            <person name="Yang X."/>
            <person name="Jeffery I.B."/>
            <person name="Cooney J.C."/>
            <person name="Kagawa T.F."/>
            <person name="Liu W."/>
            <person name="Song Y."/>
            <person name="Salvetti E."/>
            <person name="Wrobel A."/>
            <person name="Rasinkangas P."/>
            <person name="Parkhill J."/>
            <person name="Rea M.C."/>
            <person name="O'Sullivan O."/>
            <person name="Ritari J."/>
            <person name="Douillard F.P."/>
            <person name="Paul Ross R."/>
            <person name="Yang R."/>
            <person name="Briner A.E."/>
            <person name="Felis G.E."/>
            <person name="de Vos W.M."/>
            <person name="Barrangou R."/>
            <person name="Klaenhammer T.R."/>
            <person name="Caufield P.W."/>
            <person name="Cui Y."/>
            <person name="Zhang H."/>
            <person name="O'Toole P.W."/>
        </authorList>
    </citation>
    <scope>NUCLEOTIDE SEQUENCE [LARGE SCALE GENOMIC DNA]</scope>
    <source>
        <strain evidence="1 2">DSM 19909</strain>
    </source>
</reference>
<gene>
    <name evidence="1" type="ORF">FD04_GL001256</name>
</gene>